<evidence type="ECO:0000313" key="2">
    <source>
        <dbReference type="EMBL" id="KAJ0986637.1"/>
    </source>
</evidence>
<dbReference type="Proteomes" id="UP001085076">
    <property type="component" value="Miscellaneous, Linkage group lg01"/>
</dbReference>
<evidence type="ECO:0000256" key="1">
    <source>
        <dbReference type="SAM" id="MobiDB-lite"/>
    </source>
</evidence>
<comment type="caution">
    <text evidence="2">The sequence shown here is derived from an EMBL/GenBank/DDBJ whole genome shotgun (WGS) entry which is preliminary data.</text>
</comment>
<dbReference type="EMBL" id="JAGGNH010000001">
    <property type="protein sequence ID" value="KAJ0986637.1"/>
    <property type="molecule type" value="Genomic_DNA"/>
</dbReference>
<feature type="region of interest" description="Disordered" evidence="1">
    <location>
        <begin position="57"/>
        <end position="102"/>
    </location>
</feature>
<gene>
    <name evidence="2" type="ORF">J5N97_004993</name>
</gene>
<organism evidence="2 3">
    <name type="scientific">Dioscorea zingiberensis</name>
    <dbReference type="NCBI Taxonomy" id="325984"/>
    <lineage>
        <taxon>Eukaryota</taxon>
        <taxon>Viridiplantae</taxon>
        <taxon>Streptophyta</taxon>
        <taxon>Embryophyta</taxon>
        <taxon>Tracheophyta</taxon>
        <taxon>Spermatophyta</taxon>
        <taxon>Magnoliopsida</taxon>
        <taxon>Liliopsida</taxon>
        <taxon>Dioscoreales</taxon>
        <taxon>Dioscoreaceae</taxon>
        <taxon>Dioscorea</taxon>
    </lineage>
</organism>
<evidence type="ECO:0000313" key="3">
    <source>
        <dbReference type="Proteomes" id="UP001085076"/>
    </source>
</evidence>
<reference evidence="2" key="1">
    <citation type="submission" date="2021-03" db="EMBL/GenBank/DDBJ databases">
        <authorList>
            <person name="Li Z."/>
            <person name="Yang C."/>
        </authorList>
    </citation>
    <scope>NUCLEOTIDE SEQUENCE</scope>
    <source>
        <strain evidence="2">Dzin_1.0</strain>
        <tissue evidence="2">Leaf</tissue>
    </source>
</reference>
<proteinExistence type="predicted"/>
<name>A0A9D5D9H6_9LILI</name>
<accession>A0A9D5D9H6</accession>
<dbReference type="AlphaFoldDB" id="A0A9D5D9H6"/>
<feature type="compositionally biased region" description="Basic and acidic residues" evidence="1">
    <location>
        <begin position="85"/>
        <end position="94"/>
    </location>
</feature>
<protein>
    <submittedName>
        <fullName evidence="2">Uncharacterized protein</fullName>
    </submittedName>
</protein>
<reference evidence="2" key="2">
    <citation type="journal article" date="2022" name="Hortic Res">
        <title>The genome of Dioscorea zingiberensis sheds light on the biosynthesis, origin and evolution of the medicinally important diosgenin saponins.</title>
        <authorList>
            <person name="Li Y."/>
            <person name="Tan C."/>
            <person name="Li Z."/>
            <person name="Guo J."/>
            <person name="Li S."/>
            <person name="Chen X."/>
            <person name="Wang C."/>
            <person name="Dai X."/>
            <person name="Yang H."/>
            <person name="Song W."/>
            <person name="Hou L."/>
            <person name="Xu J."/>
            <person name="Tong Z."/>
            <person name="Xu A."/>
            <person name="Yuan X."/>
            <person name="Wang W."/>
            <person name="Yang Q."/>
            <person name="Chen L."/>
            <person name="Sun Z."/>
            <person name="Wang K."/>
            <person name="Pan B."/>
            <person name="Chen J."/>
            <person name="Bao Y."/>
            <person name="Liu F."/>
            <person name="Qi X."/>
            <person name="Gang D.R."/>
            <person name="Wen J."/>
            <person name="Li J."/>
        </authorList>
    </citation>
    <scope>NUCLEOTIDE SEQUENCE</scope>
    <source>
        <strain evidence="2">Dzin_1.0</strain>
    </source>
</reference>
<sequence>MVMRGVISIMDDDEFDDGDQEGSDYQEMTDYEEDGNRGYVWELCESILRHLTSRLRRQTRSDDGGVAGQENGHNENLQASRKSKAKEPQKMSKTKERKLKQI</sequence>
<keyword evidence="3" id="KW-1185">Reference proteome</keyword>
<feature type="region of interest" description="Disordered" evidence="1">
    <location>
        <begin position="1"/>
        <end position="32"/>
    </location>
</feature>
<feature type="compositionally biased region" description="Acidic residues" evidence="1">
    <location>
        <begin position="10"/>
        <end position="32"/>
    </location>
</feature>